<dbReference type="Proteomes" id="UP001174694">
    <property type="component" value="Unassembled WGS sequence"/>
</dbReference>
<keyword evidence="3 6" id="KW-0812">Transmembrane</keyword>
<dbReference type="InterPro" id="IPR006968">
    <property type="entry name" value="RUS_fam"/>
</dbReference>
<evidence type="ECO:0000256" key="6">
    <source>
        <dbReference type="SAM" id="Phobius"/>
    </source>
</evidence>
<feature type="transmembrane region" description="Helical" evidence="6">
    <location>
        <begin position="225"/>
        <end position="244"/>
    </location>
</feature>
<dbReference type="GO" id="GO:0016020">
    <property type="term" value="C:membrane"/>
    <property type="evidence" value="ECO:0007669"/>
    <property type="project" value="UniProtKB-SubCell"/>
</dbReference>
<dbReference type="EMBL" id="JANBVO010000059">
    <property type="protein sequence ID" value="KAJ9132285.1"/>
    <property type="molecule type" value="Genomic_DNA"/>
</dbReference>
<evidence type="ECO:0000313" key="9">
    <source>
        <dbReference type="Proteomes" id="UP001174694"/>
    </source>
</evidence>
<keyword evidence="9" id="KW-1185">Reference proteome</keyword>
<evidence type="ECO:0000256" key="5">
    <source>
        <dbReference type="ARBA" id="ARBA00023136"/>
    </source>
</evidence>
<comment type="subcellular location">
    <subcellularLocation>
        <location evidence="1">Membrane</location>
    </subcellularLocation>
</comment>
<dbReference type="AlphaFoldDB" id="A0AA38R3P3"/>
<proteinExistence type="inferred from homology"/>
<evidence type="ECO:0000256" key="1">
    <source>
        <dbReference type="ARBA" id="ARBA00004370"/>
    </source>
</evidence>
<protein>
    <submittedName>
        <fullName evidence="8">DUF647-domain-containing protein</fullName>
    </submittedName>
</protein>
<comment type="caution">
    <text evidence="8">The sequence shown here is derived from an EMBL/GenBank/DDBJ whole genome shotgun (WGS) entry which is preliminary data.</text>
</comment>
<keyword evidence="5 6" id="KW-0472">Membrane</keyword>
<dbReference type="Pfam" id="PF04884">
    <property type="entry name" value="UVB_sens_prot"/>
    <property type="match status" value="1"/>
</dbReference>
<dbReference type="PANTHER" id="PTHR12770">
    <property type="entry name" value="RUS1 FAMILY PROTEIN C16ORF58"/>
    <property type="match status" value="1"/>
</dbReference>
<evidence type="ECO:0000256" key="3">
    <source>
        <dbReference type="ARBA" id="ARBA00022692"/>
    </source>
</evidence>
<sequence>MTKICDIDEAGDVLCTYTESEKDGLKIDKTKTPLPKAVLYAFLPAGYPHTVTGDYLAYQTYDSLQAFSSSITSLLANRAVLEGLGVGNASQSPTAALLLKIIQDTFSRMATILFAHRMGQAIEPECKYYRFLADIFNDSAQFLDLLTPALPFLPKVAVMVSASIMRSLCGVAASASKATLSAHFAKTGNLAELNAKEASQETVVSLLGMLAGTLLVHIVQDKTAVWCWMVILVGVHLFTNYCGVRCVRMRTLNRQRATIVFREWLDTGSVLSPTEVAKRESILRYARGNVSSKSGDYSGLCDFGTYGDVMTFKPWGYQRYVFDTDDYYMGIWHWGPTFYIRIALKEGTRSPNDPLLAWFDAVTHAYHFDNALKDGLDSHYESDLPAGHVSRETKLAVLEALRAKGWDVEDRALETRIPVRVRIGDGKKVTPVNEKERVLPHFALHPSLELAAKHD</sequence>
<feature type="transmembrane region" description="Helical" evidence="6">
    <location>
        <begin position="202"/>
        <end position="219"/>
    </location>
</feature>
<name>A0AA38R3P3_9PEZI</name>
<evidence type="ECO:0000256" key="2">
    <source>
        <dbReference type="ARBA" id="ARBA00007558"/>
    </source>
</evidence>
<keyword evidence="4 6" id="KW-1133">Transmembrane helix</keyword>
<dbReference type="InterPro" id="IPR054549">
    <property type="entry name" value="UVB_sens_RUS_dom"/>
</dbReference>
<reference evidence="8" key="1">
    <citation type="submission" date="2022-07" db="EMBL/GenBank/DDBJ databases">
        <title>Fungi with potential for degradation of polypropylene.</title>
        <authorList>
            <person name="Gostincar C."/>
        </authorList>
    </citation>
    <scope>NUCLEOTIDE SEQUENCE</scope>
    <source>
        <strain evidence="8">EXF-13308</strain>
    </source>
</reference>
<evidence type="ECO:0000256" key="4">
    <source>
        <dbReference type="ARBA" id="ARBA00022989"/>
    </source>
</evidence>
<dbReference type="PANTHER" id="PTHR12770:SF31">
    <property type="entry name" value="RUS FAMILY MEMBER 1"/>
    <property type="match status" value="1"/>
</dbReference>
<evidence type="ECO:0000313" key="8">
    <source>
        <dbReference type="EMBL" id="KAJ9132285.1"/>
    </source>
</evidence>
<comment type="similarity">
    <text evidence="2">Belongs to the RUS1 family.</text>
</comment>
<evidence type="ECO:0000259" key="7">
    <source>
        <dbReference type="Pfam" id="PF04884"/>
    </source>
</evidence>
<organism evidence="8 9">
    <name type="scientific">Pleurostoma richardsiae</name>
    <dbReference type="NCBI Taxonomy" id="41990"/>
    <lineage>
        <taxon>Eukaryota</taxon>
        <taxon>Fungi</taxon>
        <taxon>Dikarya</taxon>
        <taxon>Ascomycota</taxon>
        <taxon>Pezizomycotina</taxon>
        <taxon>Sordariomycetes</taxon>
        <taxon>Sordariomycetidae</taxon>
        <taxon>Calosphaeriales</taxon>
        <taxon>Pleurostomataceae</taxon>
        <taxon>Pleurostoma</taxon>
    </lineage>
</organism>
<feature type="domain" description="Protein root UVB sensitive/RUS" evidence="7">
    <location>
        <begin position="31"/>
        <end position="267"/>
    </location>
</feature>
<accession>A0AA38R3P3</accession>
<gene>
    <name evidence="8" type="ORF">NKR23_g11340</name>
</gene>